<reference evidence="7 8" key="1">
    <citation type="submission" date="2015-11" db="EMBL/GenBank/DDBJ databases">
        <title>Description and complete genome sequence of a novel strain predominating in hypersaline microbial mats and representing a new family of the Bacteriodetes phylum.</title>
        <authorList>
            <person name="Spring S."/>
            <person name="Bunk B."/>
            <person name="Sproer C."/>
            <person name="Klenk H.-P."/>
        </authorList>
    </citation>
    <scope>NUCLEOTIDE SEQUENCE [LARGE SCALE GENOMIC DNA]</scope>
    <source>
        <strain evidence="7 8">L21-Spi-D4</strain>
    </source>
</reference>
<keyword evidence="8" id="KW-1185">Reference proteome</keyword>
<dbReference type="Proteomes" id="UP000064893">
    <property type="component" value="Chromosome"/>
</dbReference>
<evidence type="ECO:0000256" key="3">
    <source>
        <dbReference type="ARBA" id="ARBA00022692"/>
    </source>
</evidence>
<dbReference type="NCBIfam" id="TIGR00374">
    <property type="entry name" value="flippase-like domain"/>
    <property type="match status" value="1"/>
</dbReference>
<evidence type="ECO:0000313" key="8">
    <source>
        <dbReference type="Proteomes" id="UP000064893"/>
    </source>
</evidence>
<feature type="transmembrane region" description="Helical" evidence="6">
    <location>
        <begin position="205"/>
        <end position="227"/>
    </location>
</feature>
<dbReference type="PANTHER" id="PTHR40277:SF1">
    <property type="entry name" value="BLL5419 PROTEIN"/>
    <property type="match status" value="1"/>
</dbReference>
<protein>
    <recommendedName>
        <fullName evidence="9">Flippase-like domain-containing protein</fullName>
    </recommendedName>
</protein>
<feature type="transmembrane region" description="Helical" evidence="6">
    <location>
        <begin position="73"/>
        <end position="99"/>
    </location>
</feature>
<feature type="transmembrane region" description="Helical" evidence="6">
    <location>
        <begin position="144"/>
        <end position="164"/>
    </location>
</feature>
<sequence>MAFKIAFVAAALWFVFSKIDGKSVFETIRNANPLVIVASVVMFALSKVVAAFRLKYLFDAINVGMGYKLNLKLYWLCMFYNTFLPGGIGGDGYKVWWIQKFTNVNTKKVLGAVLLDRGSGLHAIVILALALTFFIPYAMPMQQWYFTLIPVAYIALWFVVVAFFPNYKGEFFRISGLSLIVQIGQVLTAFFVLLAFGVEMNFLSYLLVFLISSIAIIIPVSIGGVGLRELVFFYGSQWFGLHTETSIALALTIYFVTVIVNFSGVYFFIKTPQYDGTNMKEEQSETLLS</sequence>
<evidence type="ECO:0000313" key="7">
    <source>
        <dbReference type="EMBL" id="ALO14279.1"/>
    </source>
</evidence>
<feature type="transmembrane region" description="Helical" evidence="6">
    <location>
        <begin position="176"/>
        <end position="198"/>
    </location>
</feature>
<evidence type="ECO:0000256" key="1">
    <source>
        <dbReference type="ARBA" id="ARBA00004651"/>
    </source>
</evidence>
<evidence type="ECO:0008006" key="9">
    <source>
        <dbReference type="Google" id="ProtNLM"/>
    </source>
</evidence>
<name>A0A0S2HW49_9BACT</name>
<dbReference type="PATRIC" id="fig|1307839.3.peg.650"/>
<comment type="subcellular location">
    <subcellularLocation>
        <location evidence="1">Cell membrane</location>
        <topology evidence="1">Multi-pass membrane protein</topology>
    </subcellularLocation>
</comment>
<feature type="transmembrane region" description="Helical" evidence="6">
    <location>
        <begin position="247"/>
        <end position="269"/>
    </location>
</feature>
<dbReference type="GO" id="GO:0005886">
    <property type="term" value="C:plasma membrane"/>
    <property type="evidence" value="ECO:0007669"/>
    <property type="project" value="UniProtKB-SubCell"/>
</dbReference>
<evidence type="ECO:0000256" key="4">
    <source>
        <dbReference type="ARBA" id="ARBA00022989"/>
    </source>
</evidence>
<feature type="transmembrane region" description="Helical" evidence="6">
    <location>
        <begin position="119"/>
        <end position="137"/>
    </location>
</feature>
<dbReference type="STRING" id="1307839.L21SP5_00607"/>
<gene>
    <name evidence="7" type="ORF">L21SP5_00607</name>
</gene>
<keyword evidence="4 6" id="KW-1133">Transmembrane helix</keyword>
<evidence type="ECO:0000256" key="5">
    <source>
        <dbReference type="ARBA" id="ARBA00023136"/>
    </source>
</evidence>
<proteinExistence type="predicted"/>
<accession>A0A0S2HW49</accession>
<dbReference type="InterPro" id="IPR022791">
    <property type="entry name" value="L-PG_synthase/AglD"/>
</dbReference>
<dbReference type="KEGG" id="blq:L21SP5_00607"/>
<dbReference type="PANTHER" id="PTHR40277">
    <property type="entry name" value="BLL5419 PROTEIN"/>
    <property type="match status" value="1"/>
</dbReference>
<dbReference type="EMBL" id="CP013118">
    <property type="protein sequence ID" value="ALO14279.1"/>
    <property type="molecule type" value="Genomic_DNA"/>
</dbReference>
<keyword evidence="2" id="KW-1003">Cell membrane</keyword>
<feature type="transmembrane region" description="Helical" evidence="6">
    <location>
        <begin position="31"/>
        <end position="52"/>
    </location>
</feature>
<organism evidence="7 8">
    <name type="scientific">Salinivirga cyanobacteriivorans</name>
    <dbReference type="NCBI Taxonomy" id="1307839"/>
    <lineage>
        <taxon>Bacteria</taxon>
        <taxon>Pseudomonadati</taxon>
        <taxon>Bacteroidota</taxon>
        <taxon>Bacteroidia</taxon>
        <taxon>Bacteroidales</taxon>
        <taxon>Salinivirgaceae</taxon>
        <taxon>Salinivirga</taxon>
    </lineage>
</organism>
<evidence type="ECO:0000256" key="6">
    <source>
        <dbReference type="SAM" id="Phobius"/>
    </source>
</evidence>
<evidence type="ECO:0000256" key="2">
    <source>
        <dbReference type="ARBA" id="ARBA00022475"/>
    </source>
</evidence>
<keyword evidence="3 6" id="KW-0812">Transmembrane</keyword>
<dbReference type="AlphaFoldDB" id="A0A0S2HW49"/>
<dbReference type="Pfam" id="PF03706">
    <property type="entry name" value="LPG_synthase_TM"/>
    <property type="match status" value="1"/>
</dbReference>
<keyword evidence="5 6" id="KW-0472">Membrane</keyword>